<proteinExistence type="inferred from homology"/>
<evidence type="ECO:0000313" key="5">
    <source>
        <dbReference type="Proteomes" id="UP000013523"/>
    </source>
</evidence>
<dbReference type="OrthoDB" id="2690199at2"/>
<keyword evidence="5" id="KW-1185">Reference proteome</keyword>
<feature type="transmembrane region" description="Helical" evidence="3">
    <location>
        <begin position="121"/>
        <end position="144"/>
    </location>
</feature>
<dbReference type="STRING" id="86416.Clopa_2423"/>
<keyword evidence="3" id="KW-0812">Transmembrane</keyword>
<dbReference type="PATRIC" id="fig|86416.3.peg.2406"/>
<feature type="transmembrane region" description="Helical" evidence="3">
    <location>
        <begin position="58"/>
        <end position="76"/>
    </location>
</feature>
<feature type="transmembrane region" description="Helical" evidence="3">
    <location>
        <begin position="6"/>
        <end position="23"/>
    </location>
</feature>
<feature type="transmembrane region" description="Helical" evidence="3">
    <location>
        <begin position="35"/>
        <end position="52"/>
    </location>
</feature>
<gene>
    <name evidence="4" type="ORF">Clopa_2423</name>
</gene>
<dbReference type="PIRSF" id="PIRSF018571">
    <property type="entry name" value="SpoIIGA"/>
    <property type="match status" value="1"/>
</dbReference>
<organism evidence="4 5">
    <name type="scientific">Clostridium pasteurianum BC1</name>
    <dbReference type="NCBI Taxonomy" id="86416"/>
    <lineage>
        <taxon>Bacteria</taxon>
        <taxon>Bacillati</taxon>
        <taxon>Bacillota</taxon>
        <taxon>Clostridia</taxon>
        <taxon>Eubacteriales</taxon>
        <taxon>Clostridiaceae</taxon>
        <taxon>Clostridium</taxon>
    </lineage>
</organism>
<dbReference type="Proteomes" id="UP000013523">
    <property type="component" value="Chromosome"/>
</dbReference>
<dbReference type="EC" id="3.4.23.-" evidence="1"/>
<comment type="function">
    <text evidence="1">Probable aspartic protease that is responsible for the proteolytic cleavage of the RNA polymerase sigma E factor (SigE/spoIIGB) to yield the active peptide in the mother cell during sporulation. Responds to a signal from the forespore that is triggered by the extracellular signal protein SpoIIR.</text>
</comment>
<keyword evidence="1" id="KW-0749">Sporulation</keyword>
<evidence type="ECO:0000256" key="1">
    <source>
        <dbReference type="PIRNR" id="PIRNR018571"/>
    </source>
</evidence>
<reference evidence="4 5" key="1">
    <citation type="submission" date="2012-01" db="EMBL/GenBank/DDBJ databases">
        <title>Complete sequence of chromosome of Clostridium pasteurianum BC1.</title>
        <authorList>
            <consortium name="US DOE Joint Genome Institute"/>
            <person name="Lucas S."/>
            <person name="Han J."/>
            <person name="Lapidus A."/>
            <person name="Cheng J.-F."/>
            <person name="Goodwin L."/>
            <person name="Pitluck S."/>
            <person name="Peters L."/>
            <person name="Mikhailova N."/>
            <person name="Teshima H."/>
            <person name="Detter J.C."/>
            <person name="Han C."/>
            <person name="Tapia R."/>
            <person name="Land M."/>
            <person name="Hauser L."/>
            <person name="Kyrpides N."/>
            <person name="Ivanova N."/>
            <person name="Pagani I."/>
            <person name="Dunn J."/>
            <person name="Taghavi S."/>
            <person name="Francis A."/>
            <person name="van der Lelie D."/>
            <person name="Woyke T."/>
        </authorList>
    </citation>
    <scope>NUCLEOTIDE SEQUENCE [LARGE SCALE GENOMIC DNA]</scope>
    <source>
        <strain evidence="4 5">BC1</strain>
    </source>
</reference>
<keyword evidence="1" id="KW-0645">Protease</keyword>
<dbReference type="AlphaFoldDB" id="R4K6F1"/>
<dbReference type="Pfam" id="PF03419">
    <property type="entry name" value="Peptidase_U4"/>
    <property type="match status" value="1"/>
</dbReference>
<comment type="subcellular location">
    <subcellularLocation>
        <location evidence="1">Cell membrane</location>
    </subcellularLocation>
</comment>
<evidence type="ECO:0000256" key="2">
    <source>
        <dbReference type="PIRSR" id="PIRSR018571-1"/>
    </source>
</evidence>
<comment type="similarity">
    <text evidence="1">Belongs to the peptidase U4 family.</text>
</comment>
<dbReference type="GO" id="GO:0004190">
    <property type="term" value="F:aspartic-type endopeptidase activity"/>
    <property type="evidence" value="ECO:0007669"/>
    <property type="project" value="UniProtKB-KW"/>
</dbReference>
<keyword evidence="1" id="KW-0378">Hydrolase</keyword>
<accession>R4K6F1</accession>
<sequence>MVVFLDVLIIENLIVNMFLLYVTSQTLKVKVKLRYLFIAGFLGSLYVLTIIYPVPKFFISIFLKFLVAAVMILITFRKSNILFNIKAAGIFILYAMMTAGCCIFIELYFSKGLTFDNMPTFSYKYILCTLMILYMVLHRIVIFVKDRKEIFNFIYDVDIVFGEKKKRVKAFLDTGNELREPVTNLPVMIVEKDILSDINIKSKEVFYIPFKVVDGSGGFLKGFKPVDVNICKNNIFEKTELIVAVCDTKLSDLNDYNALLSRGII</sequence>
<dbReference type="KEGG" id="cpas:Clopa_2423"/>
<keyword evidence="1" id="KW-1003">Cell membrane</keyword>
<dbReference type="EMBL" id="CP003261">
    <property type="protein sequence ID" value="AGK97286.1"/>
    <property type="molecule type" value="Genomic_DNA"/>
</dbReference>
<dbReference type="GO" id="GO:0030435">
    <property type="term" value="P:sporulation resulting in formation of a cellular spore"/>
    <property type="evidence" value="ECO:0007669"/>
    <property type="project" value="UniProtKB-KW"/>
</dbReference>
<feature type="active site" evidence="2">
    <location>
        <position position="173"/>
    </location>
</feature>
<dbReference type="InterPro" id="IPR005081">
    <property type="entry name" value="SpoIIGA"/>
</dbReference>
<dbReference type="eggNOG" id="ENOG50301AF">
    <property type="taxonomic scope" value="Bacteria"/>
</dbReference>
<evidence type="ECO:0000256" key="3">
    <source>
        <dbReference type="SAM" id="Phobius"/>
    </source>
</evidence>
<keyword evidence="1" id="KW-0064">Aspartyl protease</keyword>
<feature type="transmembrane region" description="Helical" evidence="3">
    <location>
        <begin position="88"/>
        <end position="109"/>
    </location>
</feature>
<keyword evidence="3" id="KW-1133">Transmembrane helix</keyword>
<evidence type="ECO:0000313" key="4">
    <source>
        <dbReference type="EMBL" id="AGK97286.1"/>
    </source>
</evidence>
<dbReference type="GO" id="GO:0005886">
    <property type="term" value="C:plasma membrane"/>
    <property type="evidence" value="ECO:0007669"/>
    <property type="project" value="UniProtKB-SubCell"/>
</dbReference>
<name>R4K6F1_CLOPA</name>
<dbReference type="GO" id="GO:0030436">
    <property type="term" value="P:asexual sporulation"/>
    <property type="evidence" value="ECO:0007669"/>
    <property type="project" value="InterPro"/>
</dbReference>
<dbReference type="GO" id="GO:0006508">
    <property type="term" value="P:proteolysis"/>
    <property type="evidence" value="ECO:0007669"/>
    <property type="project" value="UniProtKB-KW"/>
</dbReference>
<keyword evidence="1 3" id="KW-0472">Membrane</keyword>
<dbReference type="RefSeq" id="WP_015615590.1">
    <property type="nucleotide sequence ID" value="NC_021182.1"/>
</dbReference>
<protein>
    <recommendedName>
        <fullName evidence="1">Sporulation sigma-E factor-processing peptidase</fullName>
        <ecNumber evidence="1">3.4.23.-</ecNumber>
    </recommendedName>
    <alternativeName>
        <fullName evidence="1">Membrane-associated aspartic protease</fullName>
    </alternativeName>
    <alternativeName>
        <fullName evidence="1">Stage II sporulation protein GA</fullName>
    </alternativeName>
</protein>
<dbReference type="HOGENOM" id="CLU_059158_0_0_9"/>
<dbReference type="NCBIfam" id="TIGR02854">
    <property type="entry name" value="spore_II_GA"/>
    <property type="match status" value="1"/>
</dbReference>